<proteinExistence type="predicted"/>
<feature type="domain" description="Glycosyltransferase 2-like" evidence="1">
    <location>
        <begin position="9"/>
        <end position="119"/>
    </location>
</feature>
<dbReference type="SUPFAM" id="SSF53448">
    <property type="entry name" value="Nucleotide-diphospho-sugar transferases"/>
    <property type="match status" value="1"/>
</dbReference>
<reference evidence="2 3" key="1">
    <citation type="submission" date="2024-09" db="EMBL/GenBank/DDBJ databases">
        <authorList>
            <person name="Sun Q."/>
            <person name="Mori K."/>
        </authorList>
    </citation>
    <scope>NUCLEOTIDE SEQUENCE [LARGE SCALE GENOMIC DNA]</scope>
    <source>
        <strain evidence="2 3">CECT 8064</strain>
    </source>
</reference>
<sequence length="287" mass="33696">MQLNDPIVTVYIPTYNRSALVKRAIESVLEQTEKNLEVIVVDDNSPDNTQEVVSEISRQYPNVRYIRNDENRGACYNRNVAIKHAKGKFVTGLDDDDYFLSHRIESFLEAWKTKHPDTIALFDDVTIKNSEQNSFELVRPDFMGLDELFVRNDIGNQIFIERQVFDNGLAYDEDLKSWQDIDLWIHILSVFKGKKFENIHKKSYIFDKSHPHERISSANISKHLISFQHIRDKYQLSNANSYRLKCQAYTYNPRSVGVTLFLDAFKSRSLYVVFRMIKYYLKNNKGM</sequence>
<evidence type="ECO:0000313" key="2">
    <source>
        <dbReference type="EMBL" id="MFB9135748.1"/>
    </source>
</evidence>
<protein>
    <submittedName>
        <fullName evidence="2">Glycosyltransferase family 2 protein</fullName>
    </submittedName>
</protein>
<dbReference type="Pfam" id="PF00535">
    <property type="entry name" value="Glycos_transf_2"/>
    <property type="match status" value="1"/>
</dbReference>
<dbReference type="PANTHER" id="PTHR22916">
    <property type="entry name" value="GLYCOSYLTRANSFERASE"/>
    <property type="match status" value="1"/>
</dbReference>
<accession>A0ABV5HNB4</accession>
<evidence type="ECO:0000313" key="3">
    <source>
        <dbReference type="Proteomes" id="UP001589645"/>
    </source>
</evidence>
<dbReference type="InterPro" id="IPR001173">
    <property type="entry name" value="Glyco_trans_2-like"/>
</dbReference>
<dbReference type="PANTHER" id="PTHR22916:SF3">
    <property type="entry name" value="UDP-GLCNAC:BETAGAL BETA-1,3-N-ACETYLGLUCOSAMINYLTRANSFERASE-LIKE PROTEIN 1"/>
    <property type="match status" value="1"/>
</dbReference>
<comment type="caution">
    <text evidence="2">The sequence shown here is derived from an EMBL/GenBank/DDBJ whole genome shotgun (WGS) entry which is preliminary data.</text>
</comment>
<dbReference type="Gene3D" id="3.90.550.10">
    <property type="entry name" value="Spore Coat Polysaccharide Biosynthesis Protein SpsA, Chain A"/>
    <property type="match status" value="1"/>
</dbReference>
<keyword evidence="3" id="KW-1185">Reference proteome</keyword>
<gene>
    <name evidence="2" type="ORF">ACFFUV_12320</name>
</gene>
<dbReference type="InterPro" id="IPR029044">
    <property type="entry name" value="Nucleotide-diphossugar_trans"/>
</dbReference>
<evidence type="ECO:0000259" key="1">
    <source>
        <dbReference type="Pfam" id="PF00535"/>
    </source>
</evidence>
<organism evidence="2 3">
    <name type="scientific">Vibrio olivae</name>
    <dbReference type="NCBI Taxonomy" id="1243002"/>
    <lineage>
        <taxon>Bacteria</taxon>
        <taxon>Pseudomonadati</taxon>
        <taxon>Pseudomonadota</taxon>
        <taxon>Gammaproteobacteria</taxon>
        <taxon>Vibrionales</taxon>
        <taxon>Vibrionaceae</taxon>
        <taxon>Vibrio</taxon>
    </lineage>
</organism>
<dbReference type="EMBL" id="JBHMEP010000002">
    <property type="protein sequence ID" value="MFB9135748.1"/>
    <property type="molecule type" value="Genomic_DNA"/>
</dbReference>
<dbReference type="Proteomes" id="UP001589645">
    <property type="component" value="Unassembled WGS sequence"/>
</dbReference>
<name>A0ABV5HNB4_9VIBR</name>
<dbReference type="CDD" id="cd00761">
    <property type="entry name" value="Glyco_tranf_GTA_type"/>
    <property type="match status" value="1"/>
</dbReference>
<dbReference type="RefSeq" id="WP_390193035.1">
    <property type="nucleotide sequence ID" value="NZ_JBHMEP010000002.1"/>
</dbReference>